<feature type="transmembrane region" description="Helical" evidence="12">
    <location>
        <begin position="633"/>
        <end position="657"/>
    </location>
</feature>
<feature type="domain" description="G-protein coupled receptors family 3 profile" evidence="13">
    <location>
        <begin position="1757"/>
        <end position="1923"/>
    </location>
</feature>
<dbReference type="Proteomes" id="UP001153269">
    <property type="component" value="Unassembled WGS sequence"/>
</dbReference>
<sequence>MLGSPEFPLLSKAGDLTIGGAFSIHSQISNPPLSFTDVPQPLKCSRINFREFRFAQTMIFAIEEINNSSSLLPNISVGYKVFDSCGSTLPSTRAVMGLMNGEERTLGKSCSSQSPVQAIIGASESSSTIVMLQISGIFQIPVISHFATCACLSNRKEFPSFFRTIPSDYFQSRALAQLVKHLGWTWVGAVRSDNDYGNNGMAKFIAAASQEGVCVEYSEAISRTDPSEQVARVVRLIRGGSARVLVAFLAQSEMDVLLEEVLNQNMTGLQWVGSESWITAGHLANERSSAILTGSLGFTIKKTKITGLREFLLKVNPRQDPRNNLLREFWEETFGCSVQASLQGLTQCSDSETLQDVDNPFTDVSELRISNNVYKAVYAVAHALHNMLNCGLGGEALNQTCTWKDNLDPKQVVKHLQHVNFTLQSGERVYFDGNGDPAATYELVNWQRNQAGDTGFVAVGSYDASLPNGEQFTMNGLNITWASESLKRPRSVCSESCLPGFRQAVIKGKPICCFSCIACAAGEISNFNNSAECSRCPLEFWSNEDHSQCVPKVIEFLSYGETMGVLLAALSLFGASLTLVVSGVFFRFRHTPLVKASNAELSFLLLFSLTLCFLCSLTFLGRPSEWSCKLRHTAFGITFALCMSCILAKTIAVVVAFKATRPANTVLQCSAPLQRTSVLSCTSLQVLICVLWLTLAPPFPYKNTAHATERIILECDLGSPIGFWAVLGYIGLLAVLCLILAFLARKLPNNFNEAKFITFSMLIFCAVWVTFIPAYVSSPGKFTVAVEIFAILASSFGLLSTGPGELQYAYTMMFAIEEINNSSELLPGVTLGYRIFDSCPSIPLSHQASLNLMNRTIPSDIYQSKALAKLMKQFGWTWVGAIRTNSDYGNGGMATFLEAAEKEGVCVEYSVAIYRTDPRKWFLEVVDIIKKSTSKVIVAFADGTDLDILIKELHAQNVTGLQWVGSEGWITYRYIASSVNYAVVQGAVGFAALNAHIPGLQEFLSSTRPSTTPGNRGLVELWEKVFSCTLTPQAEAHSQGSVAACSGTESLRNTNTRFTDVSDASLMNNVYKATYAVGHALHMLFTCTDGRGPFENNTCADKENIQTWQVLHYLTQVNFTTKIGENVFFDELGDPVARYALVNWQMDETGYILFETIGYYDASRPEGEQFEMKRDVKAIWAGENLEVPRSICSESCVPGTRRAFVKGKPICCFDCIICADGEFSNRTSETAGFLAFTLALAVFLLGKITAGTLLVYLKMCVLYSLNVFMLSDAVKCDKCAPDYKSNVERNSCDLKAIEFLTFKELMGILLVSFSVFGACLAMTIALIFFHFRQTPIVRANNSELSFLLLFSLTLCFLCSLTFIGRPSEWSCMLRHTAFGITFVLCISCVLGKTIVAEEPQCRRRGDPENPPLSQDGDIMLGGIFSFHSSWKDREETYTHKPLPLECTRGFQFAQAMLFAIEEINNTTNLLPGISLGYKMYDACGSIARSVRAALALANGNDVESAPSATPCTKPAQVQAIMGETSSSPSMAIATVIGPFHIPLISHFATCACLSDKTKYPSFLRTIPSDYYQSRALAQLVKHFGWSWVGAIRTNDDYGNNGMATFTETARQLGICLEYSVSFFRTDPPDKIQKIINVIKASTSKVIIAFLSHLDMDVLIHELSHHNLTGYQWVGSEGWIFDSQTAEMNGHHILDGAIGLSIPKAHVRGMREFILNVKPLNSSDSVSCVRCHPEFWSNEGRDACVKKEAEFLSYKEVMGALLTAASLFGTCMTAVVTLIFFRNRKTPIVRANNSELSFLLLFSLTLCFLCSLSFIGRPSEWSCMLRHTAFGITFVLCISCVLGKTMVVLMAFRARLPGRNVMKMFGPAQQRLSVLGFTLIQVIICILWLTISPPFPLKNFKEFKDKIILECALGSAVGFWAVLGCIKPRYETQGRVTNNHYAFIEAAPLGSADWVWSRRVPPARLRTTS</sequence>
<keyword evidence="3" id="KW-1003">Cell membrane</keyword>
<evidence type="ECO:0000313" key="14">
    <source>
        <dbReference type="EMBL" id="CAB1435086.1"/>
    </source>
</evidence>
<dbReference type="EMBL" id="CADEAL010001732">
    <property type="protein sequence ID" value="CAB1435086.1"/>
    <property type="molecule type" value="Genomic_DNA"/>
</dbReference>
<dbReference type="Pfam" id="PF00003">
    <property type="entry name" value="7tm_3"/>
    <property type="match status" value="3"/>
</dbReference>
<evidence type="ECO:0000256" key="11">
    <source>
        <dbReference type="ARBA" id="ARBA00023224"/>
    </source>
</evidence>
<keyword evidence="6 12" id="KW-1133">Transmembrane helix</keyword>
<dbReference type="GO" id="GO:0004930">
    <property type="term" value="F:G protein-coupled receptor activity"/>
    <property type="evidence" value="ECO:0007669"/>
    <property type="project" value="UniProtKB-KW"/>
</dbReference>
<evidence type="ECO:0000256" key="1">
    <source>
        <dbReference type="ARBA" id="ARBA00004651"/>
    </source>
</evidence>
<feature type="transmembrane region" description="Helical" evidence="12">
    <location>
        <begin position="678"/>
        <end position="701"/>
    </location>
</feature>
<feature type="transmembrane region" description="Helical" evidence="12">
    <location>
        <begin position="600"/>
        <end position="621"/>
    </location>
</feature>
<keyword evidence="4 12" id="KW-0812">Transmembrane</keyword>
<dbReference type="FunFam" id="3.40.50.2300:FF:000067">
    <property type="entry name" value="Olfactory receptor C family, h1"/>
    <property type="match status" value="1"/>
</dbReference>
<feature type="transmembrane region" description="Helical" evidence="12">
    <location>
        <begin position="721"/>
        <end position="744"/>
    </location>
</feature>
<keyword evidence="9" id="KW-0675">Receptor</keyword>
<dbReference type="InterPro" id="IPR028082">
    <property type="entry name" value="Peripla_BP_I"/>
</dbReference>
<feature type="transmembrane region" description="Helical" evidence="12">
    <location>
        <begin position="1756"/>
        <end position="1780"/>
    </location>
</feature>
<keyword evidence="7" id="KW-0297">G-protein coupled receptor</keyword>
<accession>A0A9N7UQU4</accession>
<feature type="transmembrane region" description="Helical" evidence="12">
    <location>
        <begin position="1233"/>
        <end position="1257"/>
    </location>
</feature>
<evidence type="ECO:0000256" key="10">
    <source>
        <dbReference type="ARBA" id="ARBA00023180"/>
    </source>
</evidence>
<dbReference type="InterPro" id="IPR011500">
    <property type="entry name" value="GPCR_3_9-Cys_dom"/>
</dbReference>
<evidence type="ECO:0000256" key="6">
    <source>
        <dbReference type="ARBA" id="ARBA00022989"/>
    </source>
</evidence>
<evidence type="ECO:0000256" key="8">
    <source>
        <dbReference type="ARBA" id="ARBA00023136"/>
    </source>
</evidence>
<dbReference type="Pfam" id="PF07562">
    <property type="entry name" value="NCD3G"/>
    <property type="match status" value="2"/>
</dbReference>
<feature type="domain" description="G-protein coupled receptors family 3 profile" evidence="13">
    <location>
        <begin position="1306"/>
        <end position="1393"/>
    </location>
</feature>
<dbReference type="PROSITE" id="PS50259">
    <property type="entry name" value="G_PROTEIN_RECEP_F3_4"/>
    <property type="match status" value="3"/>
</dbReference>
<dbReference type="Pfam" id="PF01094">
    <property type="entry name" value="ANF_receptor"/>
    <property type="match status" value="3"/>
</dbReference>
<dbReference type="InterPro" id="IPR017979">
    <property type="entry name" value="GPCR_3_CS"/>
</dbReference>
<dbReference type="Gene3D" id="3.40.50.2300">
    <property type="match status" value="4"/>
</dbReference>
<dbReference type="InterPro" id="IPR004073">
    <property type="entry name" value="GPCR_3_vmron_rcpt_2"/>
</dbReference>
<dbReference type="SUPFAM" id="SSF53822">
    <property type="entry name" value="Periplasmic binding protein-like I"/>
    <property type="match status" value="3"/>
</dbReference>
<keyword evidence="11" id="KW-0807">Transducer</keyword>
<evidence type="ECO:0000259" key="13">
    <source>
        <dbReference type="PROSITE" id="PS50259"/>
    </source>
</evidence>
<comment type="subcellular location">
    <subcellularLocation>
        <location evidence="1">Cell membrane</location>
        <topology evidence="1">Multi-pass membrane protein</topology>
    </subcellularLocation>
</comment>
<feature type="transmembrane region" description="Helical" evidence="12">
    <location>
        <begin position="1827"/>
        <end position="1851"/>
    </location>
</feature>
<dbReference type="CDD" id="cd06364">
    <property type="entry name" value="PBP1_CaSR"/>
    <property type="match status" value="1"/>
</dbReference>
<proteinExistence type="inferred from homology"/>
<feature type="transmembrane region" description="Helical" evidence="12">
    <location>
        <begin position="1906"/>
        <end position="1925"/>
    </location>
</feature>
<feature type="domain" description="G-protein coupled receptors family 3 profile" evidence="13">
    <location>
        <begin position="563"/>
        <end position="799"/>
    </location>
</feature>
<dbReference type="InterPro" id="IPR017978">
    <property type="entry name" value="GPCR_3_C"/>
</dbReference>
<organism evidence="14 15">
    <name type="scientific">Pleuronectes platessa</name>
    <name type="common">European plaice</name>
    <dbReference type="NCBI Taxonomy" id="8262"/>
    <lineage>
        <taxon>Eukaryota</taxon>
        <taxon>Metazoa</taxon>
        <taxon>Chordata</taxon>
        <taxon>Craniata</taxon>
        <taxon>Vertebrata</taxon>
        <taxon>Euteleostomi</taxon>
        <taxon>Actinopterygii</taxon>
        <taxon>Neopterygii</taxon>
        <taxon>Teleostei</taxon>
        <taxon>Neoteleostei</taxon>
        <taxon>Acanthomorphata</taxon>
        <taxon>Carangaria</taxon>
        <taxon>Pleuronectiformes</taxon>
        <taxon>Pleuronectoidei</taxon>
        <taxon>Pleuronectidae</taxon>
        <taxon>Pleuronectes</taxon>
    </lineage>
</organism>
<keyword evidence="10" id="KW-0325">Glycoprotein</keyword>
<feature type="transmembrane region" description="Helical" evidence="12">
    <location>
        <begin position="563"/>
        <end position="588"/>
    </location>
</feature>
<dbReference type="FunFam" id="2.10.50.30:FF:000002">
    <property type="entry name" value="Vomeronasal 2 receptor, h1"/>
    <property type="match status" value="1"/>
</dbReference>
<evidence type="ECO:0000256" key="5">
    <source>
        <dbReference type="ARBA" id="ARBA00022729"/>
    </source>
</evidence>
<dbReference type="PRINTS" id="PR00248">
    <property type="entry name" value="GPCRMGR"/>
</dbReference>
<protein>
    <recommendedName>
        <fullName evidence="13">G-protein coupled receptors family 3 profile domain-containing protein</fullName>
    </recommendedName>
</protein>
<dbReference type="GO" id="GO:0005886">
    <property type="term" value="C:plasma membrane"/>
    <property type="evidence" value="ECO:0007669"/>
    <property type="project" value="UniProtKB-SubCell"/>
</dbReference>
<dbReference type="PROSITE" id="PS00981">
    <property type="entry name" value="G_PROTEIN_RECEP_F3_3"/>
    <property type="match status" value="1"/>
</dbReference>
<evidence type="ECO:0000256" key="2">
    <source>
        <dbReference type="ARBA" id="ARBA00007242"/>
    </source>
</evidence>
<dbReference type="PRINTS" id="PR01535">
    <property type="entry name" value="VOMERONASL2R"/>
</dbReference>
<keyword evidence="8 12" id="KW-0472">Membrane</keyword>
<evidence type="ECO:0000256" key="3">
    <source>
        <dbReference type="ARBA" id="ARBA00022475"/>
    </source>
</evidence>
<gene>
    <name evidence="14" type="ORF">PLEPLA_LOCUS23181</name>
</gene>
<keyword evidence="5" id="KW-0732">Signal</keyword>
<feature type="transmembrane region" description="Helical" evidence="12">
    <location>
        <begin position="1305"/>
        <end position="1332"/>
    </location>
</feature>
<evidence type="ECO:0000256" key="9">
    <source>
        <dbReference type="ARBA" id="ARBA00023170"/>
    </source>
</evidence>
<reference evidence="14" key="1">
    <citation type="submission" date="2020-03" db="EMBL/GenBank/DDBJ databases">
        <authorList>
            <person name="Weist P."/>
        </authorList>
    </citation>
    <scope>NUCLEOTIDE SEQUENCE</scope>
</reference>
<dbReference type="PANTHER" id="PTHR24061:SF538">
    <property type="entry name" value="OLFACTORY RECEPTOR C FAMILY, H1"/>
    <property type="match status" value="1"/>
</dbReference>
<name>A0A9N7UQU4_PLEPL</name>
<feature type="transmembrane region" description="Helical" evidence="12">
    <location>
        <begin position="1344"/>
        <end position="1364"/>
    </location>
</feature>
<dbReference type="InterPro" id="IPR000337">
    <property type="entry name" value="GPCR_3"/>
</dbReference>
<comment type="caution">
    <text evidence="14">The sequence shown here is derived from an EMBL/GenBank/DDBJ whole genome shotgun (WGS) entry which is preliminary data.</text>
</comment>
<evidence type="ECO:0000256" key="7">
    <source>
        <dbReference type="ARBA" id="ARBA00023040"/>
    </source>
</evidence>
<feature type="transmembrane region" description="Helical" evidence="12">
    <location>
        <begin position="1795"/>
        <end position="1815"/>
    </location>
</feature>
<keyword evidence="15" id="KW-1185">Reference proteome</keyword>
<dbReference type="InterPro" id="IPR001828">
    <property type="entry name" value="ANF_lig-bd_rcpt"/>
</dbReference>
<dbReference type="FunFam" id="3.40.50.2300:FF:000016">
    <property type="entry name" value="Taste 1 receptor member 2"/>
    <property type="match status" value="3"/>
</dbReference>
<feature type="transmembrane region" description="Helical" evidence="12">
    <location>
        <begin position="1871"/>
        <end position="1890"/>
    </location>
</feature>
<evidence type="ECO:0000256" key="12">
    <source>
        <dbReference type="SAM" id="Phobius"/>
    </source>
</evidence>
<dbReference type="Gene3D" id="2.10.50.30">
    <property type="entry name" value="GPCR, family 3, nine cysteines domain"/>
    <property type="match status" value="2"/>
</dbReference>
<dbReference type="InterPro" id="IPR038550">
    <property type="entry name" value="GPCR_3_9-Cys_sf"/>
</dbReference>
<dbReference type="PANTHER" id="PTHR24061">
    <property type="entry name" value="CALCIUM-SENSING RECEPTOR-RELATED"/>
    <property type="match status" value="1"/>
</dbReference>
<feature type="transmembrane region" description="Helical" evidence="12">
    <location>
        <begin position="756"/>
        <end position="776"/>
    </location>
</feature>
<dbReference type="InterPro" id="IPR000068">
    <property type="entry name" value="GPCR_3_Ca_sens_rcpt-rel"/>
</dbReference>
<evidence type="ECO:0000256" key="4">
    <source>
        <dbReference type="ARBA" id="ARBA00022692"/>
    </source>
</evidence>
<dbReference type="CDD" id="cd15283">
    <property type="entry name" value="7tmC_V2R_pheromone"/>
    <property type="match status" value="1"/>
</dbReference>
<evidence type="ECO:0000313" key="15">
    <source>
        <dbReference type="Proteomes" id="UP001153269"/>
    </source>
</evidence>
<comment type="similarity">
    <text evidence="2">Belongs to the G-protein coupled receptor 3 family.</text>
</comment>